<evidence type="ECO:0000256" key="1">
    <source>
        <dbReference type="ARBA" id="ARBA00007905"/>
    </source>
</evidence>
<dbReference type="PANTHER" id="PTHR43827:SF3">
    <property type="entry name" value="NADP-DEPENDENT OXIDOREDUCTASE DOMAIN-CONTAINING PROTEIN"/>
    <property type="match status" value="1"/>
</dbReference>
<evidence type="ECO:0000259" key="4">
    <source>
        <dbReference type="Pfam" id="PF00248"/>
    </source>
</evidence>
<evidence type="ECO:0000256" key="2">
    <source>
        <dbReference type="ARBA" id="ARBA00022857"/>
    </source>
</evidence>
<dbReference type="PANTHER" id="PTHR43827">
    <property type="entry name" value="2,5-DIKETO-D-GLUCONIC ACID REDUCTASE"/>
    <property type="match status" value="1"/>
</dbReference>
<dbReference type="InterPro" id="IPR023210">
    <property type="entry name" value="NADP_OxRdtase_dom"/>
</dbReference>
<dbReference type="SUPFAM" id="SSF51430">
    <property type="entry name" value="NAD(P)-linked oxidoreductase"/>
    <property type="match status" value="1"/>
</dbReference>
<dbReference type="InterPro" id="IPR020471">
    <property type="entry name" value="AKR"/>
</dbReference>
<keyword evidence="3" id="KW-0560">Oxidoreductase</keyword>
<protein>
    <submittedName>
        <fullName evidence="5">Aldehyde oxidoreductase</fullName>
    </submittedName>
</protein>
<feature type="domain" description="NADP-dependent oxidoreductase" evidence="4">
    <location>
        <begin position="16"/>
        <end position="262"/>
    </location>
</feature>
<dbReference type="InterPro" id="IPR018170">
    <property type="entry name" value="Aldo/ket_reductase_CS"/>
</dbReference>
<dbReference type="AlphaFoldDB" id="A0A830EXN6"/>
<comment type="caution">
    <text evidence="5">The sequence shown here is derived from an EMBL/GenBank/DDBJ whole genome shotgun (WGS) entry which is preliminary data.</text>
</comment>
<keyword evidence="6" id="KW-1185">Reference proteome</keyword>
<dbReference type="Proteomes" id="UP000628840">
    <property type="component" value="Unassembled WGS sequence"/>
</dbReference>
<organism evidence="5 6">
    <name type="scientific">Halarchaeum grantii</name>
    <dbReference type="NCBI Taxonomy" id="1193105"/>
    <lineage>
        <taxon>Archaea</taxon>
        <taxon>Methanobacteriati</taxon>
        <taxon>Methanobacteriota</taxon>
        <taxon>Stenosarchaea group</taxon>
        <taxon>Halobacteria</taxon>
        <taxon>Halobacteriales</taxon>
        <taxon>Halobacteriaceae</taxon>
    </lineage>
</organism>
<dbReference type="PROSITE" id="PS00798">
    <property type="entry name" value="ALDOKETO_REDUCTASE_1"/>
    <property type="match status" value="1"/>
</dbReference>
<proteinExistence type="inferred from homology"/>
<gene>
    <name evidence="5" type="ORF">GCM10009037_24140</name>
</gene>
<reference evidence="5 6" key="1">
    <citation type="journal article" date="2019" name="Int. J. Syst. Evol. Microbiol.">
        <title>The Global Catalogue of Microorganisms (GCM) 10K type strain sequencing project: providing services to taxonomists for standard genome sequencing and annotation.</title>
        <authorList>
            <consortium name="The Broad Institute Genomics Platform"/>
            <consortium name="The Broad Institute Genome Sequencing Center for Infectious Disease"/>
            <person name="Wu L."/>
            <person name="Ma J."/>
        </authorList>
    </citation>
    <scope>NUCLEOTIDE SEQUENCE [LARGE SCALE GENOMIC DNA]</scope>
    <source>
        <strain evidence="5 6">JCM 19585</strain>
    </source>
</reference>
<dbReference type="GO" id="GO:0016616">
    <property type="term" value="F:oxidoreductase activity, acting on the CH-OH group of donors, NAD or NADP as acceptor"/>
    <property type="evidence" value="ECO:0007669"/>
    <property type="project" value="UniProtKB-ARBA"/>
</dbReference>
<evidence type="ECO:0000313" key="6">
    <source>
        <dbReference type="Proteomes" id="UP000628840"/>
    </source>
</evidence>
<dbReference type="PIRSF" id="PIRSF000097">
    <property type="entry name" value="AKR"/>
    <property type="match status" value="1"/>
</dbReference>
<dbReference type="EMBL" id="BMPF01000003">
    <property type="protein sequence ID" value="GGL39550.1"/>
    <property type="molecule type" value="Genomic_DNA"/>
</dbReference>
<dbReference type="InterPro" id="IPR036812">
    <property type="entry name" value="NAD(P)_OxRdtase_dom_sf"/>
</dbReference>
<keyword evidence="2" id="KW-0521">NADP</keyword>
<dbReference type="Pfam" id="PF00248">
    <property type="entry name" value="Aldo_ket_red"/>
    <property type="match status" value="1"/>
</dbReference>
<evidence type="ECO:0000256" key="3">
    <source>
        <dbReference type="ARBA" id="ARBA00023002"/>
    </source>
</evidence>
<dbReference type="PRINTS" id="PR00069">
    <property type="entry name" value="ALDKETRDTASE"/>
</dbReference>
<accession>A0A830EXN6</accession>
<sequence>MLPSHPPIGVNRVPSLGLGTWQNTDTERCAESVRTALEAGYRHVDTAQYYGNEAAVGRGIAAADVDREDVLVATKLHPEQSGLAREQVVEGVEDSLDRLGLDTIDLCYVHWPVGNYDAAETLAAFDELRDRGRIAHVGVSNFDTALLEEAMDVLDAPLVAHQAETHPLLAQDDLIEHAQANDYYHVAYSPLARGEVFDSPVLTDIAEARDVTPAQVSLAWLLSKENVCVVPKATSERHIADNRAALDLTLTADEIARIDAIEREERLVERDGAPWQD</sequence>
<evidence type="ECO:0000313" key="5">
    <source>
        <dbReference type="EMBL" id="GGL39550.1"/>
    </source>
</evidence>
<comment type="similarity">
    <text evidence="1">Belongs to the aldo/keto reductase family.</text>
</comment>
<dbReference type="Gene3D" id="3.20.20.100">
    <property type="entry name" value="NADP-dependent oxidoreductase domain"/>
    <property type="match status" value="1"/>
</dbReference>
<name>A0A830EXN6_9EURY</name>